<keyword evidence="2" id="KW-1185">Reference proteome</keyword>
<sequence length="119" mass="13706">MKSAVSFLAASLVSAGRAPTSDGLRELDIISERIDRAISFGVEPFHPEYAHFDAKKQRLDNLFRRLKGRARRIDGVCWPETLFDEEEEVEERSVDVCTVLPRLVKRVKPRGCKFKKRYP</sequence>
<evidence type="ECO:0000313" key="1">
    <source>
        <dbReference type="EMBL" id="CAG5094201.1"/>
    </source>
</evidence>
<protein>
    <submittedName>
        <fullName evidence="1">Oidioi.mRNA.OKI2018_I69.XSR.g13341.t1.cds</fullName>
    </submittedName>
</protein>
<reference evidence="1 2" key="1">
    <citation type="submission" date="2021-04" db="EMBL/GenBank/DDBJ databases">
        <authorList>
            <person name="Bliznina A."/>
        </authorList>
    </citation>
    <scope>NUCLEOTIDE SEQUENCE [LARGE SCALE GENOMIC DNA]</scope>
</reference>
<dbReference type="EMBL" id="OU015569">
    <property type="protein sequence ID" value="CAG5094201.1"/>
    <property type="molecule type" value="Genomic_DNA"/>
</dbReference>
<evidence type="ECO:0000313" key="2">
    <source>
        <dbReference type="Proteomes" id="UP001158576"/>
    </source>
</evidence>
<organism evidence="1 2">
    <name type="scientific">Oikopleura dioica</name>
    <name type="common">Tunicate</name>
    <dbReference type="NCBI Taxonomy" id="34765"/>
    <lineage>
        <taxon>Eukaryota</taxon>
        <taxon>Metazoa</taxon>
        <taxon>Chordata</taxon>
        <taxon>Tunicata</taxon>
        <taxon>Appendicularia</taxon>
        <taxon>Copelata</taxon>
        <taxon>Oikopleuridae</taxon>
        <taxon>Oikopleura</taxon>
    </lineage>
</organism>
<proteinExistence type="predicted"/>
<gene>
    <name evidence="1" type="ORF">OKIOD_LOCUS4899</name>
</gene>
<dbReference type="Proteomes" id="UP001158576">
    <property type="component" value="Chromosome XSR"/>
</dbReference>
<name>A0ABN7SB91_OIKDI</name>
<accession>A0ABN7SB91</accession>